<evidence type="ECO:0000259" key="2">
    <source>
        <dbReference type="Pfam" id="PF02371"/>
    </source>
</evidence>
<accession>A0ABX4MX89</accession>
<dbReference type="Pfam" id="PF02371">
    <property type="entry name" value="Transposase_20"/>
    <property type="match status" value="1"/>
</dbReference>
<feature type="domain" description="Transposase IS116/IS110/IS902 C-terminal" evidence="2">
    <location>
        <begin position="235"/>
        <end position="315"/>
    </location>
</feature>
<evidence type="ECO:0000313" key="4">
    <source>
        <dbReference type="Proteomes" id="UP000229263"/>
    </source>
</evidence>
<dbReference type="RefSeq" id="WP_066137860.1">
    <property type="nucleotide sequence ID" value="NZ_PGEY01000001.1"/>
</dbReference>
<evidence type="ECO:0000259" key="1">
    <source>
        <dbReference type="Pfam" id="PF01548"/>
    </source>
</evidence>
<proteinExistence type="predicted"/>
<protein>
    <submittedName>
        <fullName evidence="3">Transposase</fullName>
    </submittedName>
</protein>
<name>A0ABX4MX89_9MICC</name>
<dbReference type="InterPro" id="IPR003346">
    <property type="entry name" value="Transposase_20"/>
</dbReference>
<dbReference type="InterPro" id="IPR002525">
    <property type="entry name" value="Transp_IS110-like_N"/>
</dbReference>
<evidence type="ECO:0000313" key="3">
    <source>
        <dbReference type="EMBL" id="PJJ43628.1"/>
    </source>
</evidence>
<organism evidence="3 4">
    <name type="scientific">Glutamicibacter mysorens</name>
    <dbReference type="NCBI Taxonomy" id="257984"/>
    <lineage>
        <taxon>Bacteria</taxon>
        <taxon>Bacillati</taxon>
        <taxon>Actinomycetota</taxon>
        <taxon>Actinomycetes</taxon>
        <taxon>Micrococcales</taxon>
        <taxon>Micrococcaceae</taxon>
        <taxon>Glutamicibacter</taxon>
    </lineage>
</organism>
<feature type="domain" description="Transposase IS110-like N-terminal" evidence="1">
    <location>
        <begin position="12"/>
        <end position="166"/>
    </location>
</feature>
<gene>
    <name evidence="3" type="ORF">ATK23_0824</name>
</gene>
<reference evidence="3 4" key="1">
    <citation type="submission" date="2017-11" db="EMBL/GenBank/DDBJ databases">
        <title>Sequencing the genomes of 1000 actinobacteria strains.</title>
        <authorList>
            <person name="Klenk H.-P."/>
        </authorList>
    </citation>
    <scope>NUCLEOTIDE SEQUENCE [LARGE SCALE GENOMIC DNA]</scope>
    <source>
        <strain evidence="3 4">DSM 12798</strain>
    </source>
</reference>
<sequence>MTIVSQTHQYVVGVDTHAKKHVYAIIAATTGEHIDTRDFPTSSAGITRALNWVGKRTLGDAGVLWVIEGCASYGAILAGTVSSAGYQVAEAPRMGAKARHGVGKSDSLDALRIAAAVLPLQSNQLRTPRLNDGVRAALRVLLAARDSMTTERTSSVNALTALLHTYELGMDARKALTTAKITEAAKWRERNEDLALSVARAEAIRLAQNIVALDEQLQDNMLQLTELVTVSEAAPLLDMTGCGPVTAAVALTTWSHRNRVRSEVAFASLAGVNPIPASSGNTVRHRLNRGGDRRLNKALHMVAVTRMVHDKETRIYAEKRKAEGKTVKEVRRCIKRDLARRIYRILNATVPAPSST</sequence>
<dbReference type="EMBL" id="PGEY01000001">
    <property type="protein sequence ID" value="PJJ43628.1"/>
    <property type="molecule type" value="Genomic_DNA"/>
</dbReference>
<dbReference type="InterPro" id="IPR047650">
    <property type="entry name" value="Transpos_IS110"/>
</dbReference>
<comment type="caution">
    <text evidence="3">The sequence shown here is derived from an EMBL/GenBank/DDBJ whole genome shotgun (WGS) entry which is preliminary data.</text>
</comment>
<dbReference type="PANTHER" id="PTHR33055">
    <property type="entry name" value="TRANSPOSASE FOR INSERTION SEQUENCE ELEMENT IS1111A"/>
    <property type="match status" value="1"/>
</dbReference>
<dbReference type="Proteomes" id="UP000229263">
    <property type="component" value="Unassembled WGS sequence"/>
</dbReference>
<dbReference type="NCBIfam" id="NF033542">
    <property type="entry name" value="transpos_IS110"/>
    <property type="match status" value="1"/>
</dbReference>
<dbReference type="PANTHER" id="PTHR33055:SF16">
    <property type="entry name" value="TRANSPOSASE FOR INSERTION SEQUENCE ELEMENT IS1547"/>
    <property type="match status" value="1"/>
</dbReference>
<keyword evidence="4" id="KW-1185">Reference proteome</keyword>
<dbReference type="Pfam" id="PF01548">
    <property type="entry name" value="DEDD_Tnp_IS110"/>
    <property type="match status" value="1"/>
</dbReference>